<dbReference type="AlphaFoldDB" id="A0A543GAS6"/>
<keyword evidence="8" id="KW-1185">Reference proteome</keyword>
<organism evidence="7 8">
    <name type="scientific">Pseudonocardia cypriaca</name>
    <dbReference type="NCBI Taxonomy" id="882449"/>
    <lineage>
        <taxon>Bacteria</taxon>
        <taxon>Bacillati</taxon>
        <taxon>Actinomycetota</taxon>
        <taxon>Actinomycetes</taxon>
        <taxon>Pseudonocardiales</taxon>
        <taxon>Pseudonocardiaceae</taxon>
        <taxon>Pseudonocardia</taxon>
    </lineage>
</organism>
<feature type="transmembrane region" description="Helical" evidence="5">
    <location>
        <begin position="344"/>
        <end position="361"/>
    </location>
</feature>
<evidence type="ECO:0000256" key="2">
    <source>
        <dbReference type="ARBA" id="ARBA00022692"/>
    </source>
</evidence>
<feature type="transmembrane region" description="Helical" evidence="5">
    <location>
        <begin position="94"/>
        <end position="116"/>
    </location>
</feature>
<evidence type="ECO:0000313" key="7">
    <source>
        <dbReference type="EMBL" id="TQM43177.1"/>
    </source>
</evidence>
<feature type="transmembrane region" description="Helical" evidence="5">
    <location>
        <begin position="12"/>
        <end position="31"/>
    </location>
</feature>
<accession>A0A543GAS6</accession>
<feature type="transmembrane region" description="Helical" evidence="5">
    <location>
        <begin position="255"/>
        <end position="275"/>
    </location>
</feature>
<feature type="transmembrane region" description="Helical" evidence="5">
    <location>
        <begin position="152"/>
        <end position="171"/>
    </location>
</feature>
<dbReference type="InterPro" id="IPR036259">
    <property type="entry name" value="MFS_trans_sf"/>
</dbReference>
<evidence type="ECO:0000259" key="6">
    <source>
        <dbReference type="PROSITE" id="PS50850"/>
    </source>
</evidence>
<dbReference type="Gene3D" id="1.20.1250.20">
    <property type="entry name" value="MFS general substrate transporter like domains"/>
    <property type="match status" value="1"/>
</dbReference>
<evidence type="ECO:0000313" key="8">
    <source>
        <dbReference type="Proteomes" id="UP000319818"/>
    </source>
</evidence>
<dbReference type="Proteomes" id="UP000319818">
    <property type="component" value="Unassembled WGS sequence"/>
</dbReference>
<evidence type="ECO:0000256" key="1">
    <source>
        <dbReference type="ARBA" id="ARBA00004651"/>
    </source>
</evidence>
<reference evidence="7 8" key="1">
    <citation type="submission" date="2019-06" db="EMBL/GenBank/DDBJ databases">
        <title>Sequencing the genomes of 1000 actinobacteria strains.</title>
        <authorList>
            <person name="Klenk H.-P."/>
        </authorList>
    </citation>
    <scope>NUCLEOTIDE SEQUENCE [LARGE SCALE GENOMIC DNA]</scope>
    <source>
        <strain evidence="7 8">DSM 45511</strain>
    </source>
</reference>
<name>A0A543GAS6_9PSEU</name>
<feature type="domain" description="Major facilitator superfamily (MFS) profile" evidence="6">
    <location>
        <begin position="137"/>
        <end position="368"/>
    </location>
</feature>
<comment type="caution">
    <text evidence="7">The sequence shown here is derived from an EMBL/GenBank/DDBJ whole genome shotgun (WGS) entry which is preliminary data.</text>
</comment>
<evidence type="ECO:0000256" key="4">
    <source>
        <dbReference type="ARBA" id="ARBA00023136"/>
    </source>
</evidence>
<feature type="transmembrane region" description="Helical" evidence="5">
    <location>
        <begin position="281"/>
        <end position="304"/>
    </location>
</feature>
<keyword evidence="4 5" id="KW-0472">Membrane</keyword>
<feature type="transmembrane region" description="Helical" evidence="5">
    <location>
        <begin position="223"/>
        <end position="243"/>
    </location>
</feature>
<dbReference type="OrthoDB" id="4395893at2"/>
<dbReference type="GO" id="GO:0005886">
    <property type="term" value="C:plasma membrane"/>
    <property type="evidence" value="ECO:0007669"/>
    <property type="project" value="UniProtKB-SubCell"/>
</dbReference>
<dbReference type="RefSeq" id="WP_142096319.1">
    <property type="nucleotide sequence ID" value="NZ_VFPH01000001.1"/>
</dbReference>
<feature type="transmembrane region" description="Helical" evidence="5">
    <location>
        <begin position="197"/>
        <end position="217"/>
    </location>
</feature>
<proteinExistence type="predicted"/>
<keyword evidence="2 5" id="KW-0812">Transmembrane</keyword>
<feature type="transmembrane region" description="Helical" evidence="5">
    <location>
        <begin position="316"/>
        <end position="338"/>
    </location>
</feature>
<gene>
    <name evidence="7" type="ORF">FB388_0519</name>
</gene>
<keyword evidence="3 5" id="KW-1133">Transmembrane helix</keyword>
<protein>
    <recommendedName>
        <fullName evidence="6">Major facilitator superfamily (MFS) profile domain-containing protein</fullName>
    </recommendedName>
</protein>
<dbReference type="PROSITE" id="PS50850">
    <property type="entry name" value="MFS"/>
    <property type="match status" value="1"/>
</dbReference>
<sequence length="368" mass="36064">MSDNVVLRVAPGPAAVGFTINSLGACLVLLARDLDRPPAELVWLSSSFGVGLLLIGAAGPVLLRRGPRPVLRGSALVAAAGATLLGTAPTAILAAAGALLLGTGAAGLVMITPALLRGPAVGARLSKVNAISSVCGILGPLAVGTLDVQLGHGRLALLLAVPPLLALAIWARRAAGPAPAPVAPAVSGPLSRRVATAWTAVVLSVSIEFCFTIWAAARLQDAGLAAGPAGAAAVAFLLGMAAGRYGAPWLMGRGFPVVPVGCAVVVAGTLAVAVPNAPVPVVVGLAVAGLGTAAFYPVTLARLVQVPGMSDVRGPAFGALASGTAILVAPVVLAALGTALDLRAAYLLAVLPLAAALATAARREPSCP</sequence>
<evidence type="ECO:0000256" key="3">
    <source>
        <dbReference type="ARBA" id="ARBA00022989"/>
    </source>
</evidence>
<feature type="transmembrane region" description="Helical" evidence="5">
    <location>
        <begin position="70"/>
        <end position="88"/>
    </location>
</feature>
<evidence type="ECO:0000256" key="5">
    <source>
        <dbReference type="SAM" id="Phobius"/>
    </source>
</evidence>
<feature type="transmembrane region" description="Helical" evidence="5">
    <location>
        <begin position="43"/>
        <end position="63"/>
    </location>
</feature>
<dbReference type="InterPro" id="IPR020846">
    <property type="entry name" value="MFS_dom"/>
</dbReference>
<dbReference type="EMBL" id="VFPH01000001">
    <property type="protein sequence ID" value="TQM43177.1"/>
    <property type="molecule type" value="Genomic_DNA"/>
</dbReference>
<dbReference type="GO" id="GO:0022857">
    <property type="term" value="F:transmembrane transporter activity"/>
    <property type="evidence" value="ECO:0007669"/>
    <property type="project" value="InterPro"/>
</dbReference>
<comment type="subcellular location">
    <subcellularLocation>
        <location evidence="1">Cell membrane</location>
        <topology evidence="1">Multi-pass membrane protein</topology>
    </subcellularLocation>
</comment>
<dbReference type="SUPFAM" id="SSF103473">
    <property type="entry name" value="MFS general substrate transporter"/>
    <property type="match status" value="1"/>
</dbReference>